<evidence type="ECO:0000256" key="5">
    <source>
        <dbReference type="ARBA" id="ARBA00023004"/>
    </source>
</evidence>
<dbReference type="EMBL" id="JAFLNC010000002">
    <property type="protein sequence ID" value="MBO0333648.1"/>
    <property type="molecule type" value="Genomic_DNA"/>
</dbReference>
<dbReference type="InterPro" id="IPR051178">
    <property type="entry name" value="TfdA_dioxygenase"/>
</dbReference>
<keyword evidence="5" id="KW-0408">Iron</keyword>
<dbReference type="SUPFAM" id="SSF51197">
    <property type="entry name" value="Clavaminate synthase-like"/>
    <property type="match status" value="1"/>
</dbReference>
<feature type="domain" description="TauD/TfdA-like" evidence="6">
    <location>
        <begin position="13"/>
        <end position="279"/>
    </location>
</feature>
<dbReference type="GO" id="GO:0051213">
    <property type="term" value="F:dioxygenase activity"/>
    <property type="evidence" value="ECO:0007669"/>
    <property type="project" value="UniProtKB-KW"/>
</dbReference>
<keyword evidence="8" id="KW-1185">Reference proteome</keyword>
<evidence type="ECO:0000256" key="4">
    <source>
        <dbReference type="ARBA" id="ARBA00023002"/>
    </source>
</evidence>
<dbReference type="Pfam" id="PF02668">
    <property type="entry name" value="TauD"/>
    <property type="match status" value="1"/>
</dbReference>
<keyword evidence="3 7" id="KW-0223">Dioxygenase</keyword>
<evidence type="ECO:0000256" key="2">
    <source>
        <dbReference type="ARBA" id="ARBA00022723"/>
    </source>
</evidence>
<dbReference type="InterPro" id="IPR003819">
    <property type="entry name" value="TauD/TfdA-like"/>
</dbReference>
<protein>
    <submittedName>
        <fullName evidence="7">TauD/TfdA family dioxygenase</fullName>
    </submittedName>
</protein>
<keyword evidence="2" id="KW-0479">Metal-binding</keyword>
<sequence length="296" mass="33082">MGQTLQSATGFSVEPLDKSFGALVREIDLRDLDSATFDDLYQAWLTYGLLIFPGQNLTKREQVTFARRFGDLVEELKAVEISNVKPDGSLRDAPGDDMMKIIRGNMHWHQDSTYMPVQAKGAVFSAHVVPKRQGDTAFADMRDAYDALDDATKAQINSLSAYHSLEYSQRAVGEETKKEDSEYFGYGMNVADVPLRPLVKTHPETGRKALAVGRHAYGIPGLSEADSEELIARLNNFAVADERRIYQHRWTAGDVVLWDNRCLMHKACAWDFSEPRIMLHSRIAGDPASEQALAAQ</sequence>
<proteinExistence type="inferred from homology"/>
<keyword evidence="4" id="KW-0560">Oxidoreductase</keyword>
<name>A0ABS3F543_9PROT</name>
<dbReference type="RefSeq" id="WP_207044223.1">
    <property type="nucleotide sequence ID" value="NZ_JAFLNC010000002.1"/>
</dbReference>
<dbReference type="Proteomes" id="UP000664761">
    <property type="component" value="Unassembled WGS sequence"/>
</dbReference>
<dbReference type="PANTHER" id="PTHR43779:SF3">
    <property type="entry name" value="(3R)-3-[(CARBOXYMETHYL)AMINO]FATTY ACID OXYGENASE_DECARBOXYLASE"/>
    <property type="match status" value="1"/>
</dbReference>
<dbReference type="Gene3D" id="3.60.130.10">
    <property type="entry name" value="Clavaminate synthase-like"/>
    <property type="match status" value="1"/>
</dbReference>
<evidence type="ECO:0000313" key="7">
    <source>
        <dbReference type="EMBL" id="MBO0333648.1"/>
    </source>
</evidence>
<reference evidence="7 8" key="1">
    <citation type="submission" date="2021-03" db="EMBL/GenBank/DDBJ databases">
        <title>Sneathiella sp. CAU 1612 isolated from Kang Won-do.</title>
        <authorList>
            <person name="Kim W."/>
        </authorList>
    </citation>
    <scope>NUCLEOTIDE SEQUENCE [LARGE SCALE GENOMIC DNA]</scope>
    <source>
        <strain evidence="7 8">CAU 1612</strain>
    </source>
</reference>
<organism evidence="7 8">
    <name type="scientific">Sneathiella sedimenti</name>
    <dbReference type="NCBI Taxonomy" id="2816034"/>
    <lineage>
        <taxon>Bacteria</taxon>
        <taxon>Pseudomonadati</taxon>
        <taxon>Pseudomonadota</taxon>
        <taxon>Alphaproteobacteria</taxon>
        <taxon>Sneathiellales</taxon>
        <taxon>Sneathiellaceae</taxon>
        <taxon>Sneathiella</taxon>
    </lineage>
</organism>
<gene>
    <name evidence="7" type="ORF">J0X12_08490</name>
</gene>
<comment type="similarity">
    <text evidence="1">Belongs to the TfdA dioxygenase family.</text>
</comment>
<accession>A0ABS3F543</accession>
<comment type="caution">
    <text evidence="7">The sequence shown here is derived from an EMBL/GenBank/DDBJ whole genome shotgun (WGS) entry which is preliminary data.</text>
</comment>
<evidence type="ECO:0000256" key="3">
    <source>
        <dbReference type="ARBA" id="ARBA00022964"/>
    </source>
</evidence>
<dbReference type="InterPro" id="IPR042098">
    <property type="entry name" value="TauD-like_sf"/>
</dbReference>
<evidence type="ECO:0000259" key="6">
    <source>
        <dbReference type="Pfam" id="PF02668"/>
    </source>
</evidence>
<evidence type="ECO:0000313" key="8">
    <source>
        <dbReference type="Proteomes" id="UP000664761"/>
    </source>
</evidence>
<dbReference type="PANTHER" id="PTHR43779">
    <property type="entry name" value="DIOXYGENASE RV0097-RELATED"/>
    <property type="match status" value="1"/>
</dbReference>
<evidence type="ECO:0000256" key="1">
    <source>
        <dbReference type="ARBA" id="ARBA00005896"/>
    </source>
</evidence>